<evidence type="ECO:0000256" key="1">
    <source>
        <dbReference type="SAM" id="SignalP"/>
    </source>
</evidence>
<dbReference type="EMBL" id="CP000937">
    <property type="protein sequence ID" value="ABZ87013.1"/>
    <property type="molecule type" value="Genomic_DNA"/>
</dbReference>
<accession>B0TWA5</accession>
<evidence type="ECO:0000313" key="2">
    <source>
        <dbReference type="EMBL" id="ABZ87013.1"/>
    </source>
</evidence>
<sequence length="405" mass="46851">MKKILIKTVLTLTTFTTVFANMELHTVWIGDKKLKVNDLNQMKDISDKNPHITQFVWMDRSPNEIEKDKLEQAKAHAMHIKILYSRSSQIENKEDKENIDLLIGLAQLEANTKYGKAYASNIIKELVLYFGGSEKNDKEYTMVKDMGARFVDNEVPNLETDQNLAELLNNWGYLTHRMKTPILLSRKGVSGIYTSKDINSDSINVKNSIINSYANADWGRLFDASNTIDESYTDNPIHGIYEPVDASFEDKKYDNNMLLLKASENIRKREIWSIKNAQYSHQDPKYTFTRFKEEVKDIKPKINNKGLEESLEESDKFLNKNTIEEKIKLTADTAYTGAIAVSHSHSLCHKAWLNYDEYEVENNRNLSWVPESSASKKRSNSIDNSRNNRSIEKYKLDNFKTREFT</sequence>
<dbReference type="KEGG" id="fph:Fphi_0791"/>
<feature type="chain" id="PRO_5002754147" evidence="1">
    <location>
        <begin position="21"/>
        <end position="405"/>
    </location>
</feature>
<keyword evidence="1" id="KW-0732">Signal</keyword>
<proteinExistence type="predicted"/>
<name>B0TWA5_FRAP2</name>
<gene>
    <name evidence="2" type="ordered locus">Fphi_0791</name>
</gene>
<reference evidence="2" key="1">
    <citation type="submission" date="2009-01" db="EMBL/GenBank/DDBJ databases">
        <title>Complete sequence of chromosome of Francisella philomiragia subsp. philomiragia ATCC 25017.</title>
        <authorList>
            <consortium name="US DOE Joint Genome Institute"/>
            <person name="Copeland A."/>
            <person name="Lucas S."/>
            <person name="Lapidus A."/>
            <person name="Barry K."/>
            <person name="Detter J.C."/>
            <person name="Glavina del Rio T."/>
            <person name="Hammon N."/>
            <person name="Israni S."/>
            <person name="Dalin E."/>
            <person name="Tice H."/>
            <person name="Pitluck S."/>
            <person name="Chain P."/>
            <person name="Malfatti S."/>
            <person name="Shin M."/>
            <person name="Vergez L."/>
            <person name="Schmutz J."/>
            <person name="Larimer F."/>
            <person name="Land M."/>
            <person name="Hauser L."/>
            <person name="Richardson P."/>
        </authorList>
    </citation>
    <scope>NUCLEOTIDE SEQUENCE</scope>
    <source>
        <strain evidence="2">ATCC 25017</strain>
    </source>
</reference>
<protein>
    <submittedName>
        <fullName evidence="2">Uncharacterized protein</fullName>
    </submittedName>
</protein>
<organism evidence="2">
    <name type="scientific">Francisella philomiragia subsp. philomiragia (strain ATCC 25017 / CCUG 19701 / FSC 153 / O#319-036)</name>
    <dbReference type="NCBI Taxonomy" id="484022"/>
    <lineage>
        <taxon>Bacteria</taxon>
        <taxon>Pseudomonadati</taxon>
        <taxon>Pseudomonadota</taxon>
        <taxon>Gammaproteobacteria</taxon>
        <taxon>Thiotrichales</taxon>
        <taxon>Francisellaceae</taxon>
        <taxon>Francisella</taxon>
    </lineage>
</organism>
<feature type="signal peptide" evidence="1">
    <location>
        <begin position="1"/>
        <end position="20"/>
    </location>
</feature>
<dbReference type="HOGENOM" id="CLU_598197_0_0_6"/>
<dbReference type="Gene3D" id="3.90.550.20">
    <property type="match status" value="1"/>
</dbReference>
<dbReference type="AlphaFoldDB" id="B0TWA5"/>